<accession>A0ABW1X256</accession>
<dbReference type="PANTHER" id="PTHR10046">
    <property type="entry name" value="ATP DEPENDENT LON PROTEASE FAMILY MEMBER"/>
    <property type="match status" value="1"/>
</dbReference>
<reference evidence="5" key="1">
    <citation type="journal article" date="2019" name="Int. J. Syst. Evol. Microbiol.">
        <title>The Global Catalogue of Microorganisms (GCM) 10K type strain sequencing project: providing services to taxonomists for standard genome sequencing and annotation.</title>
        <authorList>
            <consortium name="The Broad Institute Genomics Platform"/>
            <consortium name="The Broad Institute Genome Sequencing Center for Infectious Disease"/>
            <person name="Wu L."/>
            <person name="Ma J."/>
        </authorList>
    </citation>
    <scope>NUCLEOTIDE SEQUENCE [LARGE SCALE GENOMIC DNA]</scope>
    <source>
        <strain evidence="5">CGMCC 1.15277</strain>
    </source>
</reference>
<evidence type="ECO:0000256" key="1">
    <source>
        <dbReference type="SAM" id="Phobius"/>
    </source>
</evidence>
<dbReference type="Proteomes" id="UP001596266">
    <property type="component" value="Unassembled WGS sequence"/>
</dbReference>
<comment type="caution">
    <text evidence="4">The sequence shown here is derived from an EMBL/GenBank/DDBJ whole genome shotgun (WGS) entry which is preliminary data.</text>
</comment>
<evidence type="ECO:0000259" key="3">
    <source>
        <dbReference type="Pfam" id="PF13180"/>
    </source>
</evidence>
<dbReference type="InterPro" id="IPR020568">
    <property type="entry name" value="Ribosomal_Su5_D2-typ_SF"/>
</dbReference>
<dbReference type="Gene3D" id="2.30.42.10">
    <property type="match status" value="1"/>
</dbReference>
<dbReference type="SUPFAM" id="SSF50156">
    <property type="entry name" value="PDZ domain-like"/>
    <property type="match status" value="1"/>
</dbReference>
<dbReference type="RefSeq" id="WP_343886283.1">
    <property type="nucleotide sequence ID" value="NZ_BAAAKI010000013.1"/>
</dbReference>
<dbReference type="Gene3D" id="3.30.230.10">
    <property type="match status" value="1"/>
</dbReference>
<dbReference type="PROSITE" id="PS51257">
    <property type="entry name" value="PROKAR_LIPOPROTEIN"/>
    <property type="match status" value="1"/>
</dbReference>
<organism evidence="4 5">
    <name type="scientific">Luteococcus sanguinis</name>
    <dbReference type="NCBI Taxonomy" id="174038"/>
    <lineage>
        <taxon>Bacteria</taxon>
        <taxon>Bacillati</taxon>
        <taxon>Actinomycetota</taxon>
        <taxon>Actinomycetes</taxon>
        <taxon>Propionibacteriales</taxon>
        <taxon>Propionibacteriaceae</taxon>
        <taxon>Luteococcus</taxon>
    </lineage>
</organism>
<protein>
    <submittedName>
        <fullName evidence="4">PDZ domain-containing protein</fullName>
    </submittedName>
</protein>
<keyword evidence="1" id="KW-1133">Transmembrane helix</keyword>
<gene>
    <name evidence="4" type="ORF">ACFP57_11280</name>
</gene>
<feature type="transmembrane region" description="Helical" evidence="1">
    <location>
        <begin position="24"/>
        <end position="44"/>
    </location>
</feature>
<dbReference type="InterPro" id="IPR001478">
    <property type="entry name" value="PDZ"/>
</dbReference>
<dbReference type="SUPFAM" id="SSF54211">
    <property type="entry name" value="Ribosomal protein S5 domain 2-like"/>
    <property type="match status" value="1"/>
</dbReference>
<dbReference type="EMBL" id="JBHSUA010000021">
    <property type="protein sequence ID" value="MFC6397559.1"/>
    <property type="molecule type" value="Genomic_DNA"/>
</dbReference>
<dbReference type="Pfam" id="PF05362">
    <property type="entry name" value="Lon_C"/>
    <property type="match status" value="1"/>
</dbReference>
<dbReference type="InterPro" id="IPR027065">
    <property type="entry name" value="Lon_Prtase"/>
</dbReference>
<evidence type="ECO:0000259" key="2">
    <source>
        <dbReference type="Pfam" id="PF05362"/>
    </source>
</evidence>
<feature type="domain" description="Lon proteolytic" evidence="2">
    <location>
        <begin position="261"/>
        <end position="331"/>
    </location>
</feature>
<keyword evidence="1" id="KW-0812">Transmembrane</keyword>
<dbReference type="InterPro" id="IPR036034">
    <property type="entry name" value="PDZ_sf"/>
</dbReference>
<dbReference type="InterPro" id="IPR008269">
    <property type="entry name" value="Lon_proteolytic"/>
</dbReference>
<dbReference type="Pfam" id="PF13180">
    <property type="entry name" value="PDZ_2"/>
    <property type="match status" value="1"/>
</dbReference>
<keyword evidence="5" id="KW-1185">Reference proteome</keyword>
<dbReference type="InterPro" id="IPR014721">
    <property type="entry name" value="Ribsml_uS5_D2-typ_fold_subgr"/>
</dbReference>
<evidence type="ECO:0000313" key="4">
    <source>
        <dbReference type="EMBL" id="MFC6397559.1"/>
    </source>
</evidence>
<evidence type="ECO:0000313" key="5">
    <source>
        <dbReference type="Proteomes" id="UP001596266"/>
    </source>
</evidence>
<name>A0ABW1X256_9ACTN</name>
<feature type="domain" description="PDZ" evidence="3">
    <location>
        <begin position="160"/>
        <end position="224"/>
    </location>
</feature>
<proteinExistence type="predicted"/>
<sequence>MTDVAARLVPAPVRAQARRVSSQTWTAIVSAGCFVSLAAALALVKVPFVSWAPGSTVDLLATQDGKPVVQVSGTKTWPVTGELRMTTVHVTRADSFLGLPEALAAYWLPNRDVLPRDMVYPRGKSAQDVRDEEVAMMDDSKADAVVAALRAAKIPVTEMPQVRSVVVSGPSYQKLEPGDLIQKVDQTDVQTMDDVKRIVSAHKVGDAVVFTVLRDGVSRDVTVNTIASNDSKTVPVVGIKQVIGYRYAPSVSYGIDPNIVGPSAGLVFSLAIFDQITEGDLVGGRKIAGTGGIGPDGAVSSIGGIQEKIAAAERAGAKIFLVPAGNCVDLGSAGSSMDLVKVSTLADAVAGLQALRNGNDKEVPRC</sequence>
<keyword evidence="1" id="KW-0472">Membrane</keyword>